<organism evidence="1 2">
    <name type="scientific">Pterulicium gracile</name>
    <dbReference type="NCBI Taxonomy" id="1884261"/>
    <lineage>
        <taxon>Eukaryota</taxon>
        <taxon>Fungi</taxon>
        <taxon>Dikarya</taxon>
        <taxon>Basidiomycota</taxon>
        <taxon>Agaricomycotina</taxon>
        <taxon>Agaricomycetes</taxon>
        <taxon>Agaricomycetidae</taxon>
        <taxon>Agaricales</taxon>
        <taxon>Pleurotineae</taxon>
        <taxon>Pterulaceae</taxon>
        <taxon>Pterulicium</taxon>
    </lineage>
</organism>
<dbReference type="AlphaFoldDB" id="A0A5C3QNE3"/>
<dbReference type="EMBL" id="ML178824">
    <property type="protein sequence ID" value="TFL01799.1"/>
    <property type="molecule type" value="Genomic_DNA"/>
</dbReference>
<keyword evidence="2" id="KW-1185">Reference proteome</keyword>
<dbReference type="Proteomes" id="UP000305067">
    <property type="component" value="Unassembled WGS sequence"/>
</dbReference>
<proteinExistence type="predicted"/>
<accession>A0A5C3QNE3</accession>
<evidence type="ECO:0000313" key="1">
    <source>
        <dbReference type="EMBL" id="TFL01799.1"/>
    </source>
</evidence>
<protein>
    <submittedName>
        <fullName evidence="1">Uncharacterized protein</fullName>
    </submittedName>
</protein>
<dbReference type="STRING" id="1884261.A0A5C3QNE3"/>
<reference evidence="1 2" key="1">
    <citation type="journal article" date="2019" name="Nat. Ecol. Evol.">
        <title>Megaphylogeny resolves global patterns of mushroom evolution.</title>
        <authorList>
            <person name="Varga T."/>
            <person name="Krizsan K."/>
            <person name="Foldi C."/>
            <person name="Dima B."/>
            <person name="Sanchez-Garcia M."/>
            <person name="Sanchez-Ramirez S."/>
            <person name="Szollosi G.J."/>
            <person name="Szarkandi J.G."/>
            <person name="Papp V."/>
            <person name="Albert L."/>
            <person name="Andreopoulos W."/>
            <person name="Angelini C."/>
            <person name="Antonin V."/>
            <person name="Barry K.W."/>
            <person name="Bougher N.L."/>
            <person name="Buchanan P."/>
            <person name="Buyck B."/>
            <person name="Bense V."/>
            <person name="Catcheside P."/>
            <person name="Chovatia M."/>
            <person name="Cooper J."/>
            <person name="Damon W."/>
            <person name="Desjardin D."/>
            <person name="Finy P."/>
            <person name="Geml J."/>
            <person name="Haridas S."/>
            <person name="Hughes K."/>
            <person name="Justo A."/>
            <person name="Karasinski D."/>
            <person name="Kautmanova I."/>
            <person name="Kiss B."/>
            <person name="Kocsube S."/>
            <person name="Kotiranta H."/>
            <person name="LaButti K.M."/>
            <person name="Lechner B.E."/>
            <person name="Liimatainen K."/>
            <person name="Lipzen A."/>
            <person name="Lukacs Z."/>
            <person name="Mihaltcheva S."/>
            <person name="Morgado L.N."/>
            <person name="Niskanen T."/>
            <person name="Noordeloos M.E."/>
            <person name="Ohm R.A."/>
            <person name="Ortiz-Santana B."/>
            <person name="Ovrebo C."/>
            <person name="Racz N."/>
            <person name="Riley R."/>
            <person name="Savchenko A."/>
            <person name="Shiryaev A."/>
            <person name="Soop K."/>
            <person name="Spirin V."/>
            <person name="Szebenyi C."/>
            <person name="Tomsovsky M."/>
            <person name="Tulloss R.E."/>
            <person name="Uehling J."/>
            <person name="Grigoriev I.V."/>
            <person name="Vagvolgyi C."/>
            <person name="Papp T."/>
            <person name="Martin F.M."/>
            <person name="Miettinen O."/>
            <person name="Hibbett D.S."/>
            <person name="Nagy L.G."/>
        </authorList>
    </citation>
    <scope>NUCLEOTIDE SEQUENCE [LARGE SCALE GENOMIC DNA]</scope>
    <source>
        <strain evidence="1 2">CBS 309.79</strain>
    </source>
</reference>
<name>A0A5C3QNE3_9AGAR</name>
<dbReference type="InterPro" id="IPR023296">
    <property type="entry name" value="Glyco_hydro_beta-prop_sf"/>
</dbReference>
<dbReference type="Gene3D" id="2.115.10.20">
    <property type="entry name" value="Glycosyl hydrolase domain, family 43"/>
    <property type="match status" value="1"/>
</dbReference>
<sequence>MNIKIKGSKKTTFLYAGDRWATGNTLWESRYIWLPATIDDQSSALTVHWHDVYAIDVKTGELTFPRGRSYEAEDGVVTDNAMAVNSESHSFPRRYHDPDGLWGDNRGGNNITLARNAVL</sequence>
<gene>
    <name evidence="1" type="ORF">BDV98DRAFT_582760</name>
</gene>
<evidence type="ECO:0000313" key="2">
    <source>
        <dbReference type="Proteomes" id="UP000305067"/>
    </source>
</evidence>
<dbReference type="OrthoDB" id="5211809at2759"/>